<keyword evidence="3" id="KW-1185">Reference proteome</keyword>
<evidence type="ECO:0000259" key="1">
    <source>
        <dbReference type="Pfam" id="PF14080"/>
    </source>
</evidence>
<gene>
    <name evidence="2" type="ORF">DP120_17220</name>
</gene>
<dbReference type="Proteomes" id="UP000251002">
    <property type="component" value="Unassembled WGS sequence"/>
</dbReference>
<reference evidence="2 3" key="1">
    <citation type="submission" date="2018-06" db="EMBL/GenBank/DDBJ databases">
        <title>The draft genome sequences of strains SCU63 and S1.</title>
        <authorList>
            <person name="Gan L."/>
        </authorList>
    </citation>
    <scope>NUCLEOTIDE SEQUENCE [LARGE SCALE GENOMIC DNA]</scope>
    <source>
        <strain evidence="2 3">SCU63</strain>
    </source>
</reference>
<protein>
    <submittedName>
        <fullName evidence="2">Endopeptidase</fullName>
    </submittedName>
</protein>
<accession>A0A365KK03</accession>
<dbReference type="AlphaFoldDB" id="A0A365KK03"/>
<name>A0A365KK03_9BACL</name>
<proteinExistence type="predicted"/>
<evidence type="ECO:0000313" key="2">
    <source>
        <dbReference type="EMBL" id="RAZ73472.1"/>
    </source>
</evidence>
<dbReference type="RefSeq" id="WP_112224869.1">
    <property type="nucleotide sequence ID" value="NZ_QLZR01000010.1"/>
</dbReference>
<comment type="caution">
    <text evidence="2">The sequence shown here is derived from an EMBL/GenBank/DDBJ whole genome shotgun (WGS) entry which is preliminary data.</text>
</comment>
<organism evidence="2 3">
    <name type="scientific">Planococcus halotolerans</name>
    <dbReference type="NCBI Taxonomy" id="2233542"/>
    <lineage>
        <taxon>Bacteria</taxon>
        <taxon>Bacillati</taxon>
        <taxon>Bacillota</taxon>
        <taxon>Bacilli</taxon>
        <taxon>Bacillales</taxon>
        <taxon>Caryophanaceae</taxon>
        <taxon>Planococcus</taxon>
    </lineage>
</organism>
<dbReference type="Pfam" id="PF14080">
    <property type="entry name" value="DUF4261"/>
    <property type="match status" value="1"/>
</dbReference>
<dbReference type="InterPro" id="IPR025357">
    <property type="entry name" value="DUF4261"/>
</dbReference>
<sequence>MKKSQVILGVPGNWKNRTELLQAVSSKNAGYLMAGFVLLNTKKDIDFQVEVSEHDPSLKEAFYDSEIVDKNLINKIEQHTFIVNLIADVNGLEGIKEAIDACSALLNAGGLAVKVETAGLIYSKEEWFQLFRNQEPFPIYSHFVILTEEEELYFSCGMKAFGLPDVAIPSSIPAEEAAELLNNFNLYNIIEEPNFKDGEIFDFELTSQSFVVKQIEDVRYTEDDVFFNPFGLLNLIPV</sequence>
<dbReference type="EMBL" id="QLZR01000010">
    <property type="protein sequence ID" value="RAZ73472.1"/>
    <property type="molecule type" value="Genomic_DNA"/>
</dbReference>
<feature type="domain" description="DUF4261" evidence="1">
    <location>
        <begin position="155"/>
        <end position="218"/>
    </location>
</feature>
<evidence type="ECO:0000313" key="3">
    <source>
        <dbReference type="Proteomes" id="UP000251002"/>
    </source>
</evidence>